<name>A0AAV5IG52_9ROSI</name>
<evidence type="ECO:0000313" key="1">
    <source>
        <dbReference type="EMBL" id="GKU96174.1"/>
    </source>
</evidence>
<proteinExistence type="predicted"/>
<dbReference type="AlphaFoldDB" id="A0AAV5IG52"/>
<sequence length="407" mass="46097">MALLMGIKSRVRTMDGRRKGSAVEHVSKFLDAMGAHARDRDLCLCKFSKSFSDKAYTCEERITILDLHKTLQDISEDLMAYVKRFRDLALYCYGGHAESFLVEICINNMFSEYRVVLENIGIRQGQKKRDRDAAWPPPIPLTIEELDMLLNQWIVDSAITQPQLHREPSNDDKCNLKYYRYHRFVHHVTTDCFSSPRGASQSAKCPTLEAGNEILAKRLDSSSEADHLILPDELPTLHEAQLALTSLESYEAIDLEDDPTTPKHKILGFLVSKHGISVDPAKSEAIRAMLPLKKLKQLRSFIGEKEEQQRAFSHLQDLILKLPTISIPVRGGLRRQRVGEEQPVYYVNRNLKGAESSLSGAEAGVVLRDDKGHDMVFSFKLDFQCTNNIAKYEAYLIGLAMTKEADV</sequence>
<reference evidence="1 2" key="1">
    <citation type="journal article" date="2021" name="Commun. Biol.">
        <title>The genome of Shorea leprosula (Dipterocarpaceae) highlights the ecological relevance of drought in aseasonal tropical rainforests.</title>
        <authorList>
            <person name="Ng K.K.S."/>
            <person name="Kobayashi M.J."/>
            <person name="Fawcett J.A."/>
            <person name="Hatakeyama M."/>
            <person name="Paape T."/>
            <person name="Ng C.H."/>
            <person name="Ang C.C."/>
            <person name="Tnah L.H."/>
            <person name="Lee C.T."/>
            <person name="Nishiyama T."/>
            <person name="Sese J."/>
            <person name="O'Brien M.J."/>
            <person name="Copetti D."/>
            <person name="Mohd Noor M.I."/>
            <person name="Ong R.C."/>
            <person name="Putra M."/>
            <person name="Sireger I.Z."/>
            <person name="Indrioko S."/>
            <person name="Kosugi Y."/>
            <person name="Izuno A."/>
            <person name="Isagi Y."/>
            <person name="Lee S.L."/>
            <person name="Shimizu K.K."/>
        </authorList>
    </citation>
    <scope>NUCLEOTIDE SEQUENCE [LARGE SCALE GENOMIC DNA]</scope>
    <source>
        <strain evidence="1">214</strain>
    </source>
</reference>
<keyword evidence="2" id="KW-1185">Reference proteome</keyword>
<dbReference type="Proteomes" id="UP001054252">
    <property type="component" value="Unassembled WGS sequence"/>
</dbReference>
<dbReference type="EMBL" id="BPVZ01000009">
    <property type="protein sequence ID" value="GKU96174.1"/>
    <property type="molecule type" value="Genomic_DNA"/>
</dbReference>
<dbReference type="PANTHER" id="PTHR48475:SF1">
    <property type="entry name" value="RNASE H TYPE-1 DOMAIN-CONTAINING PROTEIN"/>
    <property type="match status" value="1"/>
</dbReference>
<gene>
    <name evidence="1" type="ORF">SLEP1_g9441</name>
</gene>
<dbReference type="InterPro" id="IPR043502">
    <property type="entry name" value="DNA/RNA_pol_sf"/>
</dbReference>
<accession>A0AAV5IG52</accession>
<dbReference type="SUPFAM" id="SSF56672">
    <property type="entry name" value="DNA/RNA polymerases"/>
    <property type="match status" value="1"/>
</dbReference>
<protein>
    <submittedName>
        <fullName evidence="1">Uncharacterized protein</fullName>
    </submittedName>
</protein>
<organism evidence="1 2">
    <name type="scientific">Rubroshorea leprosula</name>
    <dbReference type="NCBI Taxonomy" id="152421"/>
    <lineage>
        <taxon>Eukaryota</taxon>
        <taxon>Viridiplantae</taxon>
        <taxon>Streptophyta</taxon>
        <taxon>Embryophyta</taxon>
        <taxon>Tracheophyta</taxon>
        <taxon>Spermatophyta</taxon>
        <taxon>Magnoliopsida</taxon>
        <taxon>eudicotyledons</taxon>
        <taxon>Gunneridae</taxon>
        <taxon>Pentapetalae</taxon>
        <taxon>rosids</taxon>
        <taxon>malvids</taxon>
        <taxon>Malvales</taxon>
        <taxon>Dipterocarpaceae</taxon>
        <taxon>Rubroshorea</taxon>
    </lineage>
</organism>
<evidence type="ECO:0000313" key="2">
    <source>
        <dbReference type="Proteomes" id="UP001054252"/>
    </source>
</evidence>
<dbReference type="PANTHER" id="PTHR48475">
    <property type="entry name" value="RIBONUCLEASE H"/>
    <property type="match status" value="1"/>
</dbReference>
<comment type="caution">
    <text evidence="1">The sequence shown here is derived from an EMBL/GenBank/DDBJ whole genome shotgun (WGS) entry which is preliminary data.</text>
</comment>